<comment type="caution">
    <text evidence="2">The sequence shown here is derived from an EMBL/GenBank/DDBJ whole genome shotgun (WGS) entry which is preliminary data.</text>
</comment>
<evidence type="ECO:0000313" key="2">
    <source>
        <dbReference type="EMBL" id="CAG8527192.1"/>
    </source>
</evidence>
<evidence type="ECO:0000256" key="1">
    <source>
        <dbReference type="SAM" id="Coils"/>
    </source>
</evidence>
<proteinExistence type="predicted"/>
<gene>
    <name evidence="2" type="ORF">ALEPTO_LOCUS4759</name>
</gene>
<dbReference type="Proteomes" id="UP000789508">
    <property type="component" value="Unassembled WGS sequence"/>
</dbReference>
<evidence type="ECO:0000313" key="3">
    <source>
        <dbReference type="Proteomes" id="UP000789508"/>
    </source>
</evidence>
<protein>
    <submittedName>
        <fullName evidence="2">9948_t:CDS:1</fullName>
    </submittedName>
</protein>
<dbReference type="OrthoDB" id="2416407at2759"/>
<accession>A0A9N9AFI0</accession>
<feature type="coiled-coil region" evidence="1">
    <location>
        <begin position="19"/>
        <end position="74"/>
    </location>
</feature>
<name>A0A9N9AFI0_9GLOM</name>
<dbReference type="EMBL" id="CAJVPS010001166">
    <property type="protein sequence ID" value="CAG8527192.1"/>
    <property type="molecule type" value="Genomic_DNA"/>
</dbReference>
<keyword evidence="1" id="KW-0175">Coiled coil</keyword>
<keyword evidence="3" id="KW-1185">Reference proteome</keyword>
<dbReference type="AlphaFoldDB" id="A0A9N9AFI0"/>
<feature type="non-terminal residue" evidence="2">
    <location>
        <position position="1"/>
    </location>
</feature>
<organism evidence="2 3">
    <name type="scientific">Ambispora leptoticha</name>
    <dbReference type="NCBI Taxonomy" id="144679"/>
    <lineage>
        <taxon>Eukaryota</taxon>
        <taxon>Fungi</taxon>
        <taxon>Fungi incertae sedis</taxon>
        <taxon>Mucoromycota</taxon>
        <taxon>Glomeromycotina</taxon>
        <taxon>Glomeromycetes</taxon>
        <taxon>Archaeosporales</taxon>
        <taxon>Ambisporaceae</taxon>
        <taxon>Ambispora</taxon>
    </lineage>
</organism>
<reference evidence="2" key="1">
    <citation type="submission" date="2021-06" db="EMBL/GenBank/DDBJ databases">
        <authorList>
            <person name="Kallberg Y."/>
            <person name="Tangrot J."/>
            <person name="Rosling A."/>
        </authorList>
    </citation>
    <scope>NUCLEOTIDE SEQUENCE</scope>
    <source>
        <strain evidence="2">FL130A</strain>
    </source>
</reference>
<sequence>IDAVKTTIATSYDKEYYVAQKLGIECSDYEEKIVMLQQKIGKQAGELDTYINKFRDLNRLIKELEESITSTRERTTRDMQETIELTSNTTARLIEKMEMIKNRIRDKGNILKLHQQLVVDDIAETNGNGKTISEIIG</sequence>